<dbReference type="SUPFAM" id="SSF52821">
    <property type="entry name" value="Rhodanese/Cell cycle control phosphatase"/>
    <property type="match status" value="1"/>
</dbReference>
<comment type="caution">
    <text evidence="2">The sequence shown here is derived from an EMBL/GenBank/DDBJ whole genome shotgun (WGS) entry which is preliminary data.</text>
</comment>
<dbReference type="GO" id="GO:0005737">
    <property type="term" value="C:cytoplasm"/>
    <property type="evidence" value="ECO:0007669"/>
    <property type="project" value="TreeGrafter"/>
</dbReference>
<dbReference type="NCBIfam" id="NF004111">
    <property type="entry name" value="PRK05600.1"/>
    <property type="match status" value="1"/>
</dbReference>
<keyword evidence="2" id="KW-0548">Nucleotidyltransferase</keyword>
<feature type="domain" description="THIF-type NAD/FAD binding fold" evidence="1">
    <location>
        <begin position="21"/>
        <end position="263"/>
    </location>
</feature>
<keyword evidence="2" id="KW-0808">Transferase</keyword>
<dbReference type="PANTHER" id="PTHR10953:SF102">
    <property type="entry name" value="ADENYLYLTRANSFERASE AND SULFURTRANSFERASE MOCS3"/>
    <property type="match status" value="1"/>
</dbReference>
<name>A0A9X3RHP4_9CORY</name>
<dbReference type="Gene3D" id="3.40.250.10">
    <property type="entry name" value="Rhodanese-like domain"/>
    <property type="match status" value="1"/>
</dbReference>
<dbReference type="AlphaFoldDB" id="A0A9X3RHP4"/>
<dbReference type="InterPro" id="IPR000594">
    <property type="entry name" value="ThiF_NAD_FAD-bd"/>
</dbReference>
<dbReference type="GO" id="GO:0016779">
    <property type="term" value="F:nucleotidyltransferase activity"/>
    <property type="evidence" value="ECO:0007669"/>
    <property type="project" value="UniProtKB-KW"/>
</dbReference>
<dbReference type="RefSeq" id="WP_269944698.1">
    <property type="nucleotide sequence ID" value="NZ_JAKMUT010000006.1"/>
</dbReference>
<dbReference type="EMBL" id="JAKMUT010000006">
    <property type="protein sequence ID" value="MCZ9290118.1"/>
    <property type="molecule type" value="Genomic_DNA"/>
</dbReference>
<dbReference type="InterPro" id="IPR036873">
    <property type="entry name" value="Rhodanese-like_dom_sf"/>
</dbReference>
<dbReference type="Pfam" id="PF00899">
    <property type="entry name" value="ThiF"/>
    <property type="match status" value="1"/>
</dbReference>
<keyword evidence="3" id="KW-1185">Reference proteome</keyword>
<dbReference type="PANTHER" id="PTHR10953">
    <property type="entry name" value="UBIQUITIN-ACTIVATING ENZYME E1"/>
    <property type="match status" value="1"/>
</dbReference>
<dbReference type="SUPFAM" id="SSF69572">
    <property type="entry name" value="Activating enzymes of the ubiquitin-like proteins"/>
    <property type="match status" value="1"/>
</dbReference>
<dbReference type="CDD" id="cd00757">
    <property type="entry name" value="ThiF_MoeB_HesA_family"/>
    <property type="match status" value="1"/>
</dbReference>
<evidence type="ECO:0000259" key="1">
    <source>
        <dbReference type="Pfam" id="PF00899"/>
    </source>
</evidence>
<evidence type="ECO:0000313" key="2">
    <source>
        <dbReference type="EMBL" id="MCZ9290118.1"/>
    </source>
</evidence>
<dbReference type="InterPro" id="IPR035985">
    <property type="entry name" value="Ubiquitin-activating_enz"/>
</dbReference>
<dbReference type="GO" id="GO:0008641">
    <property type="term" value="F:ubiquitin-like modifier activating enzyme activity"/>
    <property type="evidence" value="ECO:0007669"/>
    <property type="project" value="InterPro"/>
</dbReference>
<dbReference type="Gene3D" id="3.40.50.720">
    <property type="entry name" value="NAD(P)-binding Rossmann-like Domain"/>
    <property type="match status" value="1"/>
</dbReference>
<protein>
    <submittedName>
        <fullName evidence="2">ThiF family adenylyltransferase</fullName>
    </submittedName>
</protein>
<proteinExistence type="predicted"/>
<dbReference type="GO" id="GO:0004792">
    <property type="term" value="F:thiosulfate-cyanide sulfurtransferase activity"/>
    <property type="evidence" value="ECO:0007669"/>
    <property type="project" value="TreeGrafter"/>
</dbReference>
<reference evidence="2" key="1">
    <citation type="submission" date="2022-02" db="EMBL/GenBank/DDBJ databases">
        <title>Corynebacterium sp. from urogenital microbiome.</title>
        <authorList>
            <person name="Cappelli E.A."/>
            <person name="Ribeiro T.G."/>
            <person name="Peixe L."/>
        </authorList>
    </citation>
    <scope>NUCLEOTIDE SEQUENCE</scope>
    <source>
        <strain evidence="2">C8Ua_174</strain>
    </source>
</reference>
<dbReference type="Proteomes" id="UP001146469">
    <property type="component" value="Unassembled WGS sequence"/>
</dbReference>
<accession>A0A9X3RHP4</accession>
<organism evidence="2 3">
    <name type="scientific">Corynebacterium evansiae</name>
    <dbReference type="NCBI Taxonomy" id="2913499"/>
    <lineage>
        <taxon>Bacteria</taxon>
        <taxon>Bacillati</taxon>
        <taxon>Actinomycetota</taxon>
        <taxon>Actinomycetes</taxon>
        <taxon>Mycobacteriales</taxon>
        <taxon>Corynebacteriaceae</taxon>
        <taxon>Corynebacterium</taxon>
    </lineage>
</organism>
<evidence type="ECO:0000313" key="3">
    <source>
        <dbReference type="Proteomes" id="UP001146469"/>
    </source>
</evidence>
<gene>
    <name evidence="2" type="ORF">L8V00_07860</name>
</gene>
<dbReference type="InterPro" id="IPR045886">
    <property type="entry name" value="ThiF/MoeB/HesA"/>
</dbReference>
<sequence>MLGDYTSDYTTLPAEELKRVARQTILPGHGLREQERLHEAHVLVIGAGGLGCPLMQALAAAGVGEISVIDDDTVDITNIHRQILFGASDVGRPKVEVTGERLRELQPGLIFHGIHGRLRADNAAELLEDVDVLIDGSDTFATKFLAADAAEATGTPLVWGSVLRYRGDVAVWWSGPGAGTGAETAGRGVGMRDLYPSQPDPDSVPDCATAGVLGVTTSVVAGLMATETIKFLRAPDGRAQQVGRLHIYDALTANIQHFNVAADPQRQPVSEIVEEDMSSCAVDSAGADAAEEDTAASLLSSLADGAAVAIDVREPGEKAIKDLPSFAEHPGYHLPTTVWSEQPELAEQLIESLAAEDSNAEGSVDAVVYCASGKRSASFVDRFAQHAAGQGVRLHNLPGGANEHGVGI</sequence>